<proteinExistence type="predicted"/>
<reference evidence="2" key="1">
    <citation type="journal article" date="2022" name="Mol. Ecol. Resour.">
        <title>The genomes of chicory, endive, great burdock and yacon provide insights into Asteraceae palaeo-polyploidization history and plant inulin production.</title>
        <authorList>
            <person name="Fan W."/>
            <person name="Wang S."/>
            <person name="Wang H."/>
            <person name="Wang A."/>
            <person name="Jiang F."/>
            <person name="Liu H."/>
            <person name="Zhao H."/>
            <person name="Xu D."/>
            <person name="Zhang Y."/>
        </authorList>
    </citation>
    <scope>NUCLEOTIDE SEQUENCE [LARGE SCALE GENOMIC DNA]</scope>
    <source>
        <strain evidence="2">cv. Niubang</strain>
    </source>
</reference>
<comment type="caution">
    <text evidence="1">The sequence shown here is derived from an EMBL/GenBank/DDBJ whole genome shotgun (WGS) entry which is preliminary data.</text>
</comment>
<dbReference type="EMBL" id="CM042050">
    <property type="protein sequence ID" value="KAI3733435.1"/>
    <property type="molecule type" value="Genomic_DNA"/>
</dbReference>
<protein>
    <submittedName>
        <fullName evidence="1">Uncharacterized protein</fullName>
    </submittedName>
</protein>
<evidence type="ECO:0000313" key="1">
    <source>
        <dbReference type="EMBL" id="KAI3733435.1"/>
    </source>
</evidence>
<name>A0ACB9CGP5_ARCLA</name>
<evidence type="ECO:0000313" key="2">
    <source>
        <dbReference type="Proteomes" id="UP001055879"/>
    </source>
</evidence>
<reference evidence="1 2" key="2">
    <citation type="journal article" date="2022" name="Mol. Ecol. Resour.">
        <title>The genomes of chicory, endive, great burdock and yacon provide insights into Asteraceae paleo-polyploidization history and plant inulin production.</title>
        <authorList>
            <person name="Fan W."/>
            <person name="Wang S."/>
            <person name="Wang H."/>
            <person name="Wang A."/>
            <person name="Jiang F."/>
            <person name="Liu H."/>
            <person name="Zhao H."/>
            <person name="Xu D."/>
            <person name="Zhang Y."/>
        </authorList>
    </citation>
    <scope>NUCLEOTIDE SEQUENCE [LARGE SCALE GENOMIC DNA]</scope>
    <source>
        <strain evidence="2">cv. Niubang</strain>
    </source>
</reference>
<keyword evidence="2" id="KW-1185">Reference proteome</keyword>
<organism evidence="1 2">
    <name type="scientific">Arctium lappa</name>
    <name type="common">Greater burdock</name>
    <name type="synonym">Lappa major</name>
    <dbReference type="NCBI Taxonomy" id="4217"/>
    <lineage>
        <taxon>Eukaryota</taxon>
        <taxon>Viridiplantae</taxon>
        <taxon>Streptophyta</taxon>
        <taxon>Embryophyta</taxon>
        <taxon>Tracheophyta</taxon>
        <taxon>Spermatophyta</taxon>
        <taxon>Magnoliopsida</taxon>
        <taxon>eudicotyledons</taxon>
        <taxon>Gunneridae</taxon>
        <taxon>Pentapetalae</taxon>
        <taxon>asterids</taxon>
        <taxon>campanulids</taxon>
        <taxon>Asterales</taxon>
        <taxon>Asteraceae</taxon>
        <taxon>Carduoideae</taxon>
        <taxon>Cardueae</taxon>
        <taxon>Arctiinae</taxon>
        <taxon>Arctium</taxon>
    </lineage>
</organism>
<accession>A0ACB9CGP5</accession>
<gene>
    <name evidence="1" type="ORF">L6452_12878</name>
</gene>
<sequence length="71" mass="8157">MMWLDILVGFHAFRLHNHHPFPKDPNQEIKTKIHIQQPPPQYPLENTNHLLFLQPPPLLPLPPPPASMATG</sequence>
<dbReference type="Proteomes" id="UP001055879">
    <property type="component" value="Linkage Group LG04"/>
</dbReference>